<keyword evidence="1" id="KW-0560">Oxidoreductase</keyword>
<evidence type="ECO:0000259" key="2">
    <source>
        <dbReference type="Pfam" id="PF00107"/>
    </source>
</evidence>
<comment type="caution">
    <text evidence="3">The sequence shown here is derived from an EMBL/GenBank/DDBJ whole genome shotgun (WGS) entry which is preliminary data.</text>
</comment>
<dbReference type="GO" id="GO:0016491">
    <property type="term" value="F:oxidoreductase activity"/>
    <property type="evidence" value="ECO:0007669"/>
    <property type="project" value="UniProtKB-KW"/>
</dbReference>
<dbReference type="PANTHER" id="PTHR43401">
    <property type="entry name" value="L-THREONINE 3-DEHYDROGENASE"/>
    <property type="match status" value="1"/>
</dbReference>
<evidence type="ECO:0000313" key="3">
    <source>
        <dbReference type="EMBL" id="GAF98377.1"/>
    </source>
</evidence>
<dbReference type="InterPro" id="IPR036291">
    <property type="entry name" value="NAD(P)-bd_dom_sf"/>
</dbReference>
<dbReference type="SUPFAM" id="SSF51735">
    <property type="entry name" value="NAD(P)-binding Rossmann-fold domains"/>
    <property type="match status" value="1"/>
</dbReference>
<dbReference type="Pfam" id="PF00107">
    <property type="entry name" value="ADH_zinc_N"/>
    <property type="match status" value="1"/>
</dbReference>
<reference evidence="3" key="1">
    <citation type="journal article" date="2014" name="Front. Microbiol.">
        <title>High frequency of phylogenetically diverse reductive dehalogenase-homologous genes in deep subseafloor sedimentary metagenomes.</title>
        <authorList>
            <person name="Kawai M."/>
            <person name="Futagami T."/>
            <person name="Toyoda A."/>
            <person name="Takaki Y."/>
            <person name="Nishi S."/>
            <person name="Hori S."/>
            <person name="Arai W."/>
            <person name="Tsubouchi T."/>
            <person name="Morono Y."/>
            <person name="Uchiyama I."/>
            <person name="Ito T."/>
            <person name="Fujiyama A."/>
            <person name="Inagaki F."/>
            <person name="Takami H."/>
        </authorList>
    </citation>
    <scope>NUCLEOTIDE SEQUENCE</scope>
    <source>
        <strain evidence="3">Expedition CK06-06</strain>
    </source>
</reference>
<proteinExistence type="predicted"/>
<evidence type="ECO:0000256" key="1">
    <source>
        <dbReference type="ARBA" id="ARBA00023002"/>
    </source>
</evidence>
<dbReference type="EMBL" id="BARS01014954">
    <property type="protein sequence ID" value="GAF98377.1"/>
    <property type="molecule type" value="Genomic_DNA"/>
</dbReference>
<name>X0UDA6_9ZZZZ</name>
<dbReference type="PANTHER" id="PTHR43401:SF2">
    <property type="entry name" value="L-THREONINE 3-DEHYDROGENASE"/>
    <property type="match status" value="1"/>
</dbReference>
<protein>
    <recommendedName>
        <fullName evidence="2">Alcohol dehydrogenase-like C-terminal domain-containing protein</fullName>
    </recommendedName>
</protein>
<accession>X0UDA6</accession>
<dbReference type="InterPro" id="IPR013149">
    <property type="entry name" value="ADH-like_C"/>
</dbReference>
<dbReference type="AlphaFoldDB" id="X0UDA6"/>
<dbReference type="InterPro" id="IPR050129">
    <property type="entry name" value="Zn_alcohol_dh"/>
</dbReference>
<gene>
    <name evidence="3" type="ORF">S01H1_24830</name>
</gene>
<dbReference type="Gene3D" id="3.40.50.720">
    <property type="entry name" value="NAD(P)-binding Rossmann-like Domain"/>
    <property type="match status" value="1"/>
</dbReference>
<organism evidence="3">
    <name type="scientific">marine sediment metagenome</name>
    <dbReference type="NCBI Taxonomy" id="412755"/>
    <lineage>
        <taxon>unclassified sequences</taxon>
        <taxon>metagenomes</taxon>
        <taxon>ecological metagenomes</taxon>
    </lineage>
</organism>
<feature type="non-terminal residue" evidence="3">
    <location>
        <position position="72"/>
    </location>
</feature>
<sequence length="72" mass="7491">MGCVGGLDRTAVFGAGPIGLGIVAMLKHMGAAEIVVSEPLAYRRDLARRLGATHTVDPTIDDPVAFLLDITS</sequence>
<feature type="domain" description="Alcohol dehydrogenase-like C-terminal" evidence="2">
    <location>
        <begin position="17"/>
        <end position="70"/>
    </location>
</feature>